<organism evidence="9 10">
    <name type="scientific">Phytophthora megakarya</name>
    <dbReference type="NCBI Taxonomy" id="4795"/>
    <lineage>
        <taxon>Eukaryota</taxon>
        <taxon>Sar</taxon>
        <taxon>Stramenopiles</taxon>
        <taxon>Oomycota</taxon>
        <taxon>Peronosporomycetes</taxon>
        <taxon>Peronosporales</taxon>
        <taxon>Peronosporaceae</taxon>
        <taxon>Phytophthora</taxon>
    </lineage>
</organism>
<dbReference type="InterPro" id="IPR031825">
    <property type="entry name" value="RXLR"/>
</dbReference>
<evidence type="ECO:0000313" key="9">
    <source>
        <dbReference type="EMBL" id="OWZ03168.1"/>
    </source>
</evidence>
<proteinExistence type="inferred from homology"/>
<evidence type="ECO:0000256" key="5">
    <source>
        <dbReference type="ARBA" id="ARBA00022729"/>
    </source>
</evidence>
<reference evidence="10" key="1">
    <citation type="submission" date="2017-03" db="EMBL/GenBank/DDBJ databases">
        <title>Phytopthora megakarya and P. palmivora, two closely related causual agents of cacao black pod achieved similar genome size and gene model numbers by different mechanisms.</title>
        <authorList>
            <person name="Ali S."/>
            <person name="Shao J."/>
            <person name="Larry D.J."/>
            <person name="Kronmiller B."/>
            <person name="Shen D."/>
            <person name="Strem M.D."/>
            <person name="Melnick R.L."/>
            <person name="Guiltinan M.J."/>
            <person name="Tyler B.M."/>
            <person name="Meinhardt L.W."/>
            <person name="Bailey B.A."/>
        </authorList>
    </citation>
    <scope>NUCLEOTIDE SEQUENCE [LARGE SCALE GENOMIC DNA]</scope>
    <source>
        <strain evidence="10">zdho120</strain>
    </source>
</reference>
<feature type="domain" description="RxLR effector PexRD54 WY" evidence="8">
    <location>
        <begin position="336"/>
        <end position="373"/>
    </location>
</feature>
<dbReference type="Pfam" id="PF16810">
    <property type="entry name" value="RXLR"/>
    <property type="match status" value="1"/>
</dbReference>
<evidence type="ECO:0000259" key="8">
    <source>
        <dbReference type="Pfam" id="PF22748"/>
    </source>
</evidence>
<dbReference type="Proteomes" id="UP000198211">
    <property type="component" value="Unassembled WGS sequence"/>
</dbReference>
<keyword evidence="6" id="KW-0843">Virulence</keyword>
<keyword evidence="5 7" id="KW-0732">Signal</keyword>
<feature type="chain" id="PRO_5012668891" evidence="7">
    <location>
        <begin position="31"/>
        <end position="462"/>
    </location>
</feature>
<dbReference type="OrthoDB" id="98185at2759"/>
<evidence type="ECO:0000313" key="10">
    <source>
        <dbReference type="Proteomes" id="UP000198211"/>
    </source>
</evidence>
<evidence type="ECO:0000256" key="7">
    <source>
        <dbReference type="SAM" id="SignalP"/>
    </source>
</evidence>
<dbReference type="Pfam" id="PF22748">
    <property type="entry name" value="PexRD54_WY"/>
    <property type="match status" value="2"/>
</dbReference>
<comment type="similarity">
    <text evidence="3">Belongs to the RxLR effector family.</text>
</comment>
<evidence type="ECO:0000256" key="4">
    <source>
        <dbReference type="ARBA" id="ARBA00022525"/>
    </source>
</evidence>
<comment type="subcellular location">
    <subcellularLocation>
        <location evidence="1">Host cell</location>
    </subcellularLocation>
    <subcellularLocation>
        <location evidence="2">Secreted</location>
    </subcellularLocation>
</comment>
<evidence type="ECO:0000256" key="1">
    <source>
        <dbReference type="ARBA" id="ARBA00004340"/>
    </source>
</evidence>
<feature type="domain" description="RxLR effector PexRD54 WY" evidence="8">
    <location>
        <begin position="283"/>
        <end position="323"/>
    </location>
</feature>
<evidence type="ECO:0000256" key="3">
    <source>
        <dbReference type="ARBA" id="ARBA00010400"/>
    </source>
</evidence>
<keyword evidence="4" id="KW-0964">Secreted</keyword>
<protein>
    <submittedName>
        <fullName evidence="9">RxLR effector protein</fullName>
    </submittedName>
</protein>
<dbReference type="InterPro" id="IPR054463">
    <property type="entry name" value="PexRD54_WY"/>
</dbReference>
<dbReference type="AlphaFoldDB" id="A0A225VE58"/>
<accession>A0A225VE58</accession>
<feature type="signal peptide" evidence="7">
    <location>
        <begin position="1"/>
        <end position="30"/>
    </location>
</feature>
<gene>
    <name evidence="9" type="ORF">PHMEG_00025147</name>
</gene>
<comment type="caution">
    <text evidence="9">The sequence shown here is derived from an EMBL/GenBank/DDBJ whole genome shotgun (WGS) entry which is preliminary data.</text>
</comment>
<name>A0A225VE58_9STRA</name>
<keyword evidence="10" id="KW-1185">Reference proteome</keyword>
<evidence type="ECO:0000256" key="2">
    <source>
        <dbReference type="ARBA" id="ARBA00004613"/>
    </source>
</evidence>
<dbReference type="EMBL" id="NBNE01005686">
    <property type="protein sequence ID" value="OWZ03168.1"/>
    <property type="molecule type" value="Genomic_DNA"/>
</dbReference>
<sequence>MGVKTLSYTNQYRKEILVVMLLACVTMVSAVPASNEAASSSLTSEILNMGDTDNFQRFLRTETNTATDEHTNTFQKRMLVISLPSLEILGPNIKTGLSSLMEKLNLQWWQLQGKSVDDVFTALKLNQAGDKLFESPVFSQWVAFVTLHGNDYLDLNIFTTLTKHYDDAVLAKMIVASREVDDTRALAAKLEQYQLRTWLARGKTADEAFKSLQLDQAGAKLFESPVFGYWDSFVAQQKSRHPDTVMLSVLGKYHNDDAIAQMVVAAKEVSGTKDIATTVERLQMTNWLTAGDTADDVFKVLKLDQAGDKLLENPVFGYWASFVALRNREHPDTMTNWLIAGKSPDDVFKILKLEQVGDKLLDSSLFRVWATFVAKINAENKNKVIVEQLINSFDDVPLARMTSEATKVDPSMEKLIAQLEYAQFSLWRGQRKTPQEVAMMLRGTTNADGMLRNYKKFVKIDN</sequence>
<dbReference type="GO" id="GO:0005576">
    <property type="term" value="C:extracellular region"/>
    <property type="evidence" value="ECO:0007669"/>
    <property type="project" value="UniProtKB-SubCell"/>
</dbReference>
<evidence type="ECO:0000256" key="6">
    <source>
        <dbReference type="ARBA" id="ARBA00023026"/>
    </source>
</evidence>
<dbReference type="GO" id="GO:0043657">
    <property type="term" value="C:host cell"/>
    <property type="evidence" value="ECO:0007669"/>
    <property type="project" value="UniProtKB-SubCell"/>
</dbReference>